<dbReference type="EC" id="2.1.1.130" evidence="9"/>
<accession>A0A410Q8T3</accession>
<dbReference type="InterPro" id="IPR006364">
    <property type="entry name" value="CobI/CbiL/CobIJ_dom"/>
</dbReference>
<dbReference type="UniPathway" id="UPA00148"/>
<dbReference type="InterPro" id="IPR003043">
    <property type="entry name" value="Uropor_MeTrfase_CS"/>
</dbReference>
<dbReference type="PROSITE" id="PS00839">
    <property type="entry name" value="SUMT_1"/>
    <property type="match status" value="1"/>
</dbReference>
<dbReference type="OrthoDB" id="9804789at2"/>
<keyword evidence="5 9" id="KW-0808">Transferase</keyword>
<comment type="pathway">
    <text evidence="1">Cofactor biosynthesis; adenosylcobalamin biosynthesis.</text>
</comment>
<proteinExistence type="inferred from homology"/>
<evidence type="ECO:0000256" key="2">
    <source>
        <dbReference type="ARBA" id="ARBA00005879"/>
    </source>
</evidence>
<dbReference type="Proteomes" id="UP000287969">
    <property type="component" value="Chromosome"/>
</dbReference>
<dbReference type="GO" id="GO:0009236">
    <property type="term" value="P:cobalamin biosynthetic process"/>
    <property type="evidence" value="ECO:0007669"/>
    <property type="project" value="UniProtKB-UniRule"/>
</dbReference>
<dbReference type="InterPro" id="IPR014777">
    <property type="entry name" value="4pyrrole_Mease_sub1"/>
</dbReference>
<dbReference type="Gene3D" id="3.40.1010.10">
    <property type="entry name" value="Cobalt-precorrin-4 Transmethylase, Domain 1"/>
    <property type="match status" value="1"/>
</dbReference>
<sequence length="235" mass="25981">MRGKLYGIGLGPGDPELVTLKAVEVLKRLDKVVCPQSRGDKKSIAFDIAKAYLKEDAEVINLSFPMVYDKEKLKEKWGENANIINEILLSGKNVGFLTIGDPTVYSTYMYLVPLIKELGNEVETIPGITSFCASAARISNPLAKGKETFAVIPLEGNVENIDGILNFCDNIVIMKPSSDSKILAQKLIEMGLEKNFALISKCGTKEEYISYDIKDLQLEKVPYMSIVIIKKEGLI</sequence>
<organism evidence="9 10">
    <name type="scientific">Acidilutibacter cellobiosedens</name>
    <dbReference type="NCBI Taxonomy" id="2507161"/>
    <lineage>
        <taxon>Bacteria</taxon>
        <taxon>Bacillati</taxon>
        <taxon>Bacillota</taxon>
        <taxon>Tissierellia</taxon>
        <taxon>Tissierellales</taxon>
        <taxon>Acidilutibacteraceae</taxon>
        <taxon>Acidilutibacter</taxon>
    </lineage>
</organism>
<evidence type="ECO:0000256" key="1">
    <source>
        <dbReference type="ARBA" id="ARBA00004953"/>
    </source>
</evidence>
<evidence type="ECO:0000256" key="7">
    <source>
        <dbReference type="PIRNR" id="PIRNR036427"/>
    </source>
</evidence>
<keyword evidence="3" id="KW-0169">Cobalamin biosynthesis</keyword>
<evidence type="ECO:0000256" key="6">
    <source>
        <dbReference type="ARBA" id="ARBA00022691"/>
    </source>
</evidence>
<keyword evidence="6" id="KW-0949">S-adenosyl-L-methionine</keyword>
<evidence type="ECO:0000256" key="4">
    <source>
        <dbReference type="ARBA" id="ARBA00022603"/>
    </source>
</evidence>
<dbReference type="KEGG" id="spoa:EQM13_01805"/>
<reference evidence="10" key="1">
    <citation type="submission" date="2019-01" db="EMBL/GenBank/DDBJ databases">
        <title>Draft genomes of a novel of Sporanaerobacter strains.</title>
        <authorList>
            <person name="Ma S."/>
        </authorList>
    </citation>
    <scope>NUCLEOTIDE SEQUENCE [LARGE SCALE GENOMIC DNA]</scope>
    <source>
        <strain evidence="10">NJN-17</strain>
    </source>
</reference>
<dbReference type="SUPFAM" id="SSF53790">
    <property type="entry name" value="Tetrapyrrole methylase"/>
    <property type="match status" value="1"/>
</dbReference>
<dbReference type="PANTHER" id="PTHR43467:SF2">
    <property type="entry name" value="COBALT-PRECORRIN-2 C(20)-METHYLTRANSFERASE"/>
    <property type="match status" value="1"/>
</dbReference>
<evidence type="ECO:0000256" key="3">
    <source>
        <dbReference type="ARBA" id="ARBA00022573"/>
    </source>
</evidence>
<dbReference type="InterPro" id="IPR014776">
    <property type="entry name" value="4pyrrole_Mease_sub2"/>
</dbReference>
<dbReference type="AlphaFoldDB" id="A0A410Q8T3"/>
<dbReference type="GO" id="GO:0032259">
    <property type="term" value="P:methylation"/>
    <property type="evidence" value="ECO:0007669"/>
    <property type="project" value="UniProtKB-KW"/>
</dbReference>
<keyword evidence="4 9" id="KW-0489">Methyltransferase</keyword>
<dbReference type="CDD" id="cd11645">
    <property type="entry name" value="Precorrin_2_C20_MT"/>
    <property type="match status" value="1"/>
</dbReference>
<dbReference type="Gene3D" id="3.30.950.10">
    <property type="entry name" value="Methyltransferase, Cobalt-precorrin-4 Transmethylase, Domain 2"/>
    <property type="match status" value="1"/>
</dbReference>
<dbReference type="EMBL" id="CP035282">
    <property type="protein sequence ID" value="QAT60393.1"/>
    <property type="molecule type" value="Genomic_DNA"/>
</dbReference>
<dbReference type="RefSeq" id="WP_071139876.1">
    <property type="nucleotide sequence ID" value="NZ_CP035282.1"/>
</dbReference>
<dbReference type="NCBIfam" id="TIGR01467">
    <property type="entry name" value="cobI_cbiL"/>
    <property type="match status" value="1"/>
</dbReference>
<dbReference type="PIRSF" id="PIRSF036427">
    <property type="entry name" value="Precrrn-2_mtase"/>
    <property type="match status" value="1"/>
</dbReference>
<feature type="domain" description="Tetrapyrrole methylase" evidence="8">
    <location>
        <begin position="4"/>
        <end position="209"/>
    </location>
</feature>
<dbReference type="PANTHER" id="PTHR43467">
    <property type="entry name" value="COBALT-PRECORRIN-2 C(20)-METHYLTRANSFERASE"/>
    <property type="match status" value="1"/>
</dbReference>
<dbReference type="InterPro" id="IPR000878">
    <property type="entry name" value="4pyrrol_Mease"/>
</dbReference>
<evidence type="ECO:0000313" key="9">
    <source>
        <dbReference type="EMBL" id="QAT60393.1"/>
    </source>
</evidence>
<dbReference type="InterPro" id="IPR035996">
    <property type="entry name" value="4pyrrol_Methylase_sf"/>
</dbReference>
<protein>
    <submittedName>
        <fullName evidence="9">Precorrin-2 C(20)-methyltransferase</fullName>
        <ecNumber evidence="9">2.1.1.130</ecNumber>
    </submittedName>
</protein>
<dbReference type="GO" id="GO:0030788">
    <property type="term" value="F:precorrin-2 C20-methyltransferase activity"/>
    <property type="evidence" value="ECO:0007669"/>
    <property type="project" value="UniProtKB-EC"/>
</dbReference>
<dbReference type="Pfam" id="PF00590">
    <property type="entry name" value="TP_methylase"/>
    <property type="match status" value="1"/>
</dbReference>
<gene>
    <name evidence="9" type="primary">cobI</name>
    <name evidence="9" type="ORF">EQM13_01805</name>
</gene>
<evidence type="ECO:0000259" key="8">
    <source>
        <dbReference type="Pfam" id="PF00590"/>
    </source>
</evidence>
<evidence type="ECO:0000256" key="5">
    <source>
        <dbReference type="ARBA" id="ARBA00022679"/>
    </source>
</evidence>
<evidence type="ECO:0000313" key="10">
    <source>
        <dbReference type="Proteomes" id="UP000287969"/>
    </source>
</evidence>
<dbReference type="InterPro" id="IPR012382">
    <property type="entry name" value="CobI/CbiL"/>
</dbReference>
<name>A0A410Q8T3_9FIRM</name>
<keyword evidence="10" id="KW-1185">Reference proteome</keyword>
<comment type="similarity">
    <text evidence="2 7">Belongs to the precorrin methyltransferase family.</text>
</comment>